<feature type="region of interest" description="Disordered" evidence="15">
    <location>
        <begin position="57"/>
        <end position="174"/>
    </location>
</feature>
<feature type="domain" description="ZNF380 coiled-coil" evidence="17">
    <location>
        <begin position="167"/>
        <end position="248"/>
    </location>
</feature>
<reference evidence="18 19" key="1">
    <citation type="submission" date="2024-09" db="EMBL/GenBank/DDBJ databases">
        <title>Chromosome-scale assembly of Riccia fluitans.</title>
        <authorList>
            <person name="Paukszto L."/>
            <person name="Sawicki J."/>
            <person name="Karawczyk K."/>
            <person name="Piernik-Szablinska J."/>
            <person name="Szczecinska M."/>
            <person name="Mazdziarz M."/>
        </authorList>
    </citation>
    <scope>NUCLEOTIDE SEQUENCE [LARGE SCALE GENOMIC DNA]</scope>
    <source>
        <strain evidence="18">Rf_01</strain>
        <tissue evidence="18">Aerial parts of the thallus</tissue>
    </source>
</reference>
<keyword evidence="7" id="KW-0479">Metal-binding</keyword>
<dbReference type="InterPro" id="IPR013087">
    <property type="entry name" value="Znf_C2H2_type"/>
</dbReference>
<keyword evidence="8" id="KW-0863">Zinc-finger</keyword>
<evidence type="ECO:0000313" key="19">
    <source>
        <dbReference type="Proteomes" id="UP001605036"/>
    </source>
</evidence>
<dbReference type="Pfam" id="PF23406">
    <property type="entry name" value="ZNF380_CC"/>
    <property type="match status" value="1"/>
</dbReference>
<evidence type="ECO:0000256" key="10">
    <source>
        <dbReference type="ARBA" id="ARBA00022833"/>
    </source>
</evidence>
<evidence type="ECO:0000256" key="12">
    <source>
        <dbReference type="ARBA" id="ARBA00023242"/>
    </source>
</evidence>
<keyword evidence="11" id="KW-0175">Coiled coil</keyword>
<gene>
    <name evidence="18" type="ORF">R1flu_014216</name>
</gene>
<dbReference type="EMBL" id="JBHFFA010000004">
    <property type="protein sequence ID" value="KAL2629530.1"/>
    <property type="molecule type" value="Genomic_DNA"/>
</dbReference>
<dbReference type="PANTHER" id="PTHR13278:SF0">
    <property type="entry name" value="ZINC FINGER PROTEIN 830"/>
    <property type="match status" value="1"/>
</dbReference>
<keyword evidence="5" id="KW-0217">Developmental protein</keyword>
<evidence type="ECO:0000256" key="6">
    <source>
        <dbReference type="ARBA" id="ARBA00022618"/>
    </source>
</evidence>
<keyword evidence="10" id="KW-0862">Zinc</keyword>
<evidence type="ECO:0000256" key="2">
    <source>
        <dbReference type="ARBA" id="ARBA00004324"/>
    </source>
</evidence>
<evidence type="ECO:0000256" key="15">
    <source>
        <dbReference type="SAM" id="MobiDB-lite"/>
    </source>
</evidence>
<dbReference type="InterPro" id="IPR036236">
    <property type="entry name" value="Znf_C2H2_sf"/>
</dbReference>
<evidence type="ECO:0000259" key="16">
    <source>
        <dbReference type="Pfam" id="PF12874"/>
    </source>
</evidence>
<feature type="domain" description="C2H2-type" evidence="16">
    <location>
        <begin position="36"/>
        <end position="59"/>
    </location>
</feature>
<evidence type="ECO:0000256" key="11">
    <source>
        <dbReference type="ARBA" id="ARBA00023054"/>
    </source>
</evidence>
<evidence type="ECO:0000256" key="9">
    <source>
        <dbReference type="ARBA" id="ARBA00022776"/>
    </source>
</evidence>
<keyword evidence="13" id="KW-0131">Cell cycle</keyword>
<dbReference type="PANTHER" id="PTHR13278">
    <property type="entry name" value="ZINC FINGER PROTEIN 830"/>
    <property type="match status" value="1"/>
</dbReference>
<dbReference type="Pfam" id="PF12874">
    <property type="entry name" value="zf-met"/>
    <property type="match status" value="1"/>
</dbReference>
<dbReference type="Proteomes" id="UP001605036">
    <property type="component" value="Unassembled WGS sequence"/>
</dbReference>
<evidence type="ECO:0000256" key="13">
    <source>
        <dbReference type="ARBA" id="ARBA00023306"/>
    </source>
</evidence>
<keyword evidence="12" id="KW-0539">Nucleus</keyword>
<feature type="compositionally biased region" description="Acidic residues" evidence="15">
    <location>
        <begin position="273"/>
        <end position="283"/>
    </location>
</feature>
<evidence type="ECO:0000256" key="14">
    <source>
        <dbReference type="ARBA" id="ARBA00030672"/>
    </source>
</evidence>
<keyword evidence="6" id="KW-0132">Cell division</keyword>
<evidence type="ECO:0000256" key="5">
    <source>
        <dbReference type="ARBA" id="ARBA00022473"/>
    </source>
</evidence>
<dbReference type="InterPro" id="IPR040050">
    <property type="entry name" value="ZNF830-like"/>
</dbReference>
<evidence type="ECO:0000256" key="3">
    <source>
        <dbReference type="ARBA" id="ARBA00017358"/>
    </source>
</evidence>
<sequence length="292" mass="32899">MDAKAAMKARMREAAQKRGKRIESPLVRYNDVGQPVCKVCNVAVKTETLWPAHVASRQHKAAVEELKAKAAAQSAPKAHEPPRPSVAVTRPSSALPDDFFDLPEPKRPNQGAVTQPSKPPVSKTIPETRTQGRVVANGVKNEGTPTQVQERDEQSVKQVSAPGKGTLPEGFFDSVDADHRARGLEPPKLDIKDEYKEFQKFIKEDMVGADVRLEEEEAEAAEEREERERLEQRTLLERIERIKHRKQERLVAAEREAKREEAKVEESSGNSSDESEEEEEDTFFMDWRAKTL</sequence>
<name>A0ABD1YG68_9MARC</name>
<feature type="compositionally biased region" description="Basic and acidic residues" evidence="15">
    <location>
        <begin position="248"/>
        <end position="266"/>
    </location>
</feature>
<evidence type="ECO:0000313" key="18">
    <source>
        <dbReference type="EMBL" id="KAL2629530.1"/>
    </source>
</evidence>
<proteinExistence type="predicted"/>
<dbReference type="GO" id="GO:0005634">
    <property type="term" value="C:nucleus"/>
    <property type="evidence" value="ECO:0007669"/>
    <property type="project" value="UniProtKB-SubCell"/>
</dbReference>
<evidence type="ECO:0000259" key="17">
    <source>
        <dbReference type="Pfam" id="PF23406"/>
    </source>
</evidence>
<keyword evidence="4" id="KW-0158">Chromosome</keyword>
<protein>
    <recommendedName>
        <fullName evidence="3">Zinc finger protein 830</fullName>
    </recommendedName>
    <alternativeName>
        <fullName evidence="14">Coiled-coil domain-containing protein 16</fullName>
    </alternativeName>
</protein>
<feature type="region of interest" description="Disordered" evidence="15">
    <location>
        <begin position="247"/>
        <end position="292"/>
    </location>
</feature>
<comment type="caution">
    <text evidence="18">The sequence shown here is derived from an EMBL/GenBank/DDBJ whole genome shotgun (WGS) entry which is preliminary data.</text>
</comment>
<keyword evidence="9" id="KW-0498">Mitosis</keyword>
<accession>A0ABD1YG68</accession>
<dbReference type="GO" id="GO:0008270">
    <property type="term" value="F:zinc ion binding"/>
    <property type="evidence" value="ECO:0007669"/>
    <property type="project" value="UniProtKB-KW"/>
</dbReference>
<comment type="subcellular location">
    <subcellularLocation>
        <location evidence="1">Chromosome</location>
    </subcellularLocation>
    <subcellularLocation>
        <location evidence="2">Nucleus speckle</location>
    </subcellularLocation>
</comment>
<evidence type="ECO:0000256" key="7">
    <source>
        <dbReference type="ARBA" id="ARBA00022723"/>
    </source>
</evidence>
<evidence type="ECO:0000256" key="8">
    <source>
        <dbReference type="ARBA" id="ARBA00022771"/>
    </source>
</evidence>
<dbReference type="SUPFAM" id="SSF57667">
    <property type="entry name" value="beta-beta-alpha zinc fingers"/>
    <property type="match status" value="1"/>
</dbReference>
<dbReference type="InterPro" id="IPR059039">
    <property type="entry name" value="ZNF380_CC"/>
</dbReference>
<evidence type="ECO:0000256" key="1">
    <source>
        <dbReference type="ARBA" id="ARBA00004286"/>
    </source>
</evidence>
<dbReference type="AlphaFoldDB" id="A0ABD1YG68"/>
<keyword evidence="19" id="KW-1185">Reference proteome</keyword>
<evidence type="ECO:0000256" key="4">
    <source>
        <dbReference type="ARBA" id="ARBA00022454"/>
    </source>
</evidence>
<organism evidence="18 19">
    <name type="scientific">Riccia fluitans</name>
    <dbReference type="NCBI Taxonomy" id="41844"/>
    <lineage>
        <taxon>Eukaryota</taxon>
        <taxon>Viridiplantae</taxon>
        <taxon>Streptophyta</taxon>
        <taxon>Embryophyta</taxon>
        <taxon>Marchantiophyta</taxon>
        <taxon>Marchantiopsida</taxon>
        <taxon>Marchantiidae</taxon>
        <taxon>Marchantiales</taxon>
        <taxon>Ricciaceae</taxon>
        <taxon>Riccia</taxon>
    </lineage>
</organism>